<evidence type="ECO:0000313" key="2">
    <source>
        <dbReference type="Proteomes" id="UP000263300"/>
    </source>
</evidence>
<name>A0A385D2S8_9CAUD</name>
<dbReference type="Proteomes" id="UP000263300">
    <property type="component" value="Segment"/>
</dbReference>
<dbReference type="Pfam" id="PF23886">
    <property type="entry name" value="DUF7239"/>
    <property type="match status" value="1"/>
</dbReference>
<dbReference type="EMBL" id="MH697587">
    <property type="protein sequence ID" value="AXQ52682.1"/>
    <property type="molecule type" value="Genomic_DNA"/>
</dbReference>
<dbReference type="InterPro" id="IPR055663">
    <property type="entry name" value="DUF7239"/>
</dbReference>
<reference evidence="1 2" key="1">
    <citation type="submission" date="2018-07" db="EMBL/GenBank/DDBJ databases">
        <authorList>
            <person name="Billings M."/>
            <person name="Bovender A."/>
            <person name="Brown J."/>
            <person name="Buchanan C."/>
            <person name="Burns J."/>
            <person name="Cash A."/>
            <person name="Curtis S."/>
            <person name="Johnson C."/>
            <person name="Jones C."/>
            <person name="Kelnhofer D."/>
            <person name="Killilee J."/>
            <person name="Moore A."/>
            <person name="Norton M."/>
            <person name="Rood D."/>
            <person name="Salvo H."/>
            <person name="Weatherman E."/>
            <person name="Winchel S."/>
            <person name="Wood S."/>
            <person name="Eckardt M.A."/>
            <person name="Gainey M.D."/>
            <person name="Wallen J.R."/>
            <person name="Garlena R.A."/>
            <person name="Russell D.A."/>
            <person name="Pope W.H."/>
            <person name="Jacobs-Sera D."/>
            <person name="Hatfull G.F."/>
        </authorList>
    </citation>
    <scope>NUCLEOTIDE SEQUENCE [LARGE SCALE GENOMIC DNA]</scope>
</reference>
<organism evidence="1 2">
    <name type="scientific">Mycobacterium phage IPhane7</name>
    <dbReference type="NCBI Taxonomy" id="2301552"/>
    <lineage>
        <taxon>Viruses</taxon>
        <taxon>Duplodnaviria</taxon>
        <taxon>Heunggongvirae</taxon>
        <taxon>Uroviricota</taxon>
        <taxon>Caudoviricetes</taxon>
        <taxon>Vilmaviridae</taxon>
        <taxon>Mclasvirinae</taxon>
        <taxon>Bongovirus</taxon>
        <taxon>Bongovirus bongo</taxon>
    </lineage>
</organism>
<sequence length="114" mass="13155">MSEKDPREGNLPKWAQSLLAKERYRADKAEHRLKEHLQTVEPSPIWYGDWENKIYIPVDYGYQTVYFSATGKPSEHTYEEIGVSFRKGVIQIQGGTSIAIRPKSSNYAEIYLSD</sequence>
<accession>A0A385D2S8</accession>
<protein>
    <submittedName>
        <fullName evidence="1">Uncharacterized protein</fullName>
    </submittedName>
</protein>
<evidence type="ECO:0000313" key="1">
    <source>
        <dbReference type="EMBL" id="AXQ52682.1"/>
    </source>
</evidence>
<gene>
    <name evidence="1" type="primary">41</name>
    <name evidence="1" type="ORF">SEA_IPHANE7_41</name>
</gene>
<proteinExistence type="predicted"/>